<organism evidence="1 2">
    <name type="scientific">Coprobacter tertius</name>
    <dbReference type="NCBI Taxonomy" id="2944915"/>
    <lineage>
        <taxon>Bacteria</taxon>
        <taxon>Pseudomonadati</taxon>
        <taxon>Bacteroidota</taxon>
        <taxon>Bacteroidia</taxon>
        <taxon>Bacteroidales</taxon>
        <taxon>Barnesiellaceae</taxon>
        <taxon>Coprobacter</taxon>
    </lineage>
</organism>
<dbReference type="EMBL" id="JANDHW010000003">
    <property type="protein sequence ID" value="MCP9611300.1"/>
    <property type="molecule type" value="Genomic_DNA"/>
</dbReference>
<reference evidence="1 2" key="1">
    <citation type="submission" date="2022-07" db="EMBL/GenBank/DDBJ databases">
        <title>Fecal culturing of patients with breast cancer.</title>
        <authorList>
            <person name="Teng N.M.Y."/>
            <person name="Kiu R."/>
            <person name="Evans R."/>
            <person name="Baker D.J."/>
            <person name="Zenner C."/>
            <person name="Robinson S.D."/>
            <person name="Hall L.J."/>
        </authorList>
    </citation>
    <scope>NUCLEOTIDE SEQUENCE [LARGE SCALE GENOMIC DNA]</scope>
    <source>
        <strain evidence="1 2">LH1063</strain>
    </source>
</reference>
<name>A0ABT1MF92_9BACT</name>
<keyword evidence="2" id="KW-1185">Reference proteome</keyword>
<sequence length="113" mass="13475">MENNNRQDDGSLAFLQIEPDANNKHFNCPETNQQKLINLSFWVVDYLDDVKTKFGNNRFLVKIKFNREDPDNEARKFFTNSQEIKYILGKIKERNAFPRKVTMRASGTRYYFE</sequence>
<gene>
    <name evidence="1" type="ORF">NMU02_04255</name>
</gene>
<proteinExistence type="predicted"/>
<evidence type="ECO:0000313" key="1">
    <source>
        <dbReference type="EMBL" id="MCP9611300.1"/>
    </source>
</evidence>
<comment type="caution">
    <text evidence="1">The sequence shown here is derived from an EMBL/GenBank/DDBJ whole genome shotgun (WGS) entry which is preliminary data.</text>
</comment>
<dbReference type="Proteomes" id="UP001205603">
    <property type="component" value="Unassembled WGS sequence"/>
</dbReference>
<dbReference type="RefSeq" id="WP_255026025.1">
    <property type="nucleotide sequence ID" value="NZ_JANDHW010000003.1"/>
</dbReference>
<accession>A0ABT1MF92</accession>
<protein>
    <submittedName>
        <fullName evidence="1">Uncharacterized protein</fullName>
    </submittedName>
</protein>
<evidence type="ECO:0000313" key="2">
    <source>
        <dbReference type="Proteomes" id="UP001205603"/>
    </source>
</evidence>